<comment type="caution">
    <text evidence="2">The sequence shown here is derived from an EMBL/GenBank/DDBJ whole genome shotgun (WGS) entry which is preliminary data.</text>
</comment>
<evidence type="ECO:0000313" key="3">
    <source>
        <dbReference type="Proteomes" id="UP000692954"/>
    </source>
</evidence>
<feature type="transmembrane region" description="Helical" evidence="1">
    <location>
        <begin position="50"/>
        <end position="67"/>
    </location>
</feature>
<dbReference type="Proteomes" id="UP000692954">
    <property type="component" value="Unassembled WGS sequence"/>
</dbReference>
<dbReference type="AlphaFoldDB" id="A0A8S1RM01"/>
<sequence length="269" mass="33175">MEFMQFKTWSKNEFILFKNFFIEIRKGRCFNLYKAIINIKFREIIKRLDFLVFYILEIFYSQFYLIIKQFSFKNIILKWIDQSKKAKLIQHFHLMNKINQHIDFNNFKKYNKVFTLITKKKNIIQIFRKIIIYHYNNKSITRYQKCTKTSQHLFQKQRQISFLSQILLLIKLPNKILLNLFFLMELIQLIEFQDNISKCFEQSNQFMINRIIIINTQQKCNNNKIILQQGFGFMEQKQMKKRLYIKFILVFYIKQFILYNKAINSNFLT</sequence>
<keyword evidence="1" id="KW-0472">Membrane</keyword>
<accession>A0A8S1RM01</accession>
<proteinExistence type="predicted"/>
<evidence type="ECO:0008006" key="4">
    <source>
        <dbReference type="Google" id="ProtNLM"/>
    </source>
</evidence>
<evidence type="ECO:0000256" key="1">
    <source>
        <dbReference type="SAM" id="Phobius"/>
    </source>
</evidence>
<keyword evidence="1" id="KW-1133">Transmembrane helix</keyword>
<protein>
    <recommendedName>
        <fullName evidence="4">Transmembrane protein</fullName>
    </recommendedName>
</protein>
<organism evidence="2 3">
    <name type="scientific">Paramecium sonneborni</name>
    <dbReference type="NCBI Taxonomy" id="65129"/>
    <lineage>
        <taxon>Eukaryota</taxon>
        <taxon>Sar</taxon>
        <taxon>Alveolata</taxon>
        <taxon>Ciliophora</taxon>
        <taxon>Intramacronucleata</taxon>
        <taxon>Oligohymenophorea</taxon>
        <taxon>Peniculida</taxon>
        <taxon>Parameciidae</taxon>
        <taxon>Paramecium</taxon>
    </lineage>
</organism>
<reference evidence="2" key="1">
    <citation type="submission" date="2021-01" db="EMBL/GenBank/DDBJ databases">
        <authorList>
            <consortium name="Genoscope - CEA"/>
            <person name="William W."/>
        </authorList>
    </citation>
    <scope>NUCLEOTIDE SEQUENCE</scope>
</reference>
<keyword evidence="1" id="KW-0812">Transmembrane</keyword>
<evidence type="ECO:0000313" key="2">
    <source>
        <dbReference type="EMBL" id="CAD8129641.1"/>
    </source>
</evidence>
<dbReference type="EMBL" id="CAJJDN010000236">
    <property type="protein sequence ID" value="CAD8129641.1"/>
    <property type="molecule type" value="Genomic_DNA"/>
</dbReference>
<name>A0A8S1RM01_9CILI</name>
<gene>
    <name evidence="2" type="ORF">PSON_ATCC_30995.1.T2360005</name>
</gene>
<keyword evidence="3" id="KW-1185">Reference proteome</keyword>